<keyword evidence="2" id="KW-0238">DNA-binding</keyword>
<dbReference type="PANTHER" id="PTHR30136">
    <property type="entry name" value="HELIX-TURN-HELIX TRANSCRIPTIONAL REGULATOR, ICLR FAMILY"/>
    <property type="match status" value="1"/>
</dbReference>
<organism evidence="6 7">
    <name type="scientific">Halogranum gelatinilyticum</name>
    <dbReference type="NCBI Taxonomy" id="660521"/>
    <lineage>
        <taxon>Archaea</taxon>
        <taxon>Methanobacteriati</taxon>
        <taxon>Methanobacteriota</taxon>
        <taxon>Stenosarchaea group</taxon>
        <taxon>Halobacteria</taxon>
        <taxon>Halobacteriales</taxon>
        <taxon>Haloferacaceae</taxon>
    </lineage>
</organism>
<dbReference type="Proteomes" id="UP000199451">
    <property type="component" value="Unassembled WGS sequence"/>
</dbReference>
<dbReference type="InterPro" id="IPR036390">
    <property type="entry name" value="WH_DNA-bd_sf"/>
</dbReference>
<dbReference type="PANTHER" id="PTHR30136:SF35">
    <property type="entry name" value="HTH-TYPE TRANSCRIPTIONAL REGULATOR RV1719"/>
    <property type="match status" value="1"/>
</dbReference>
<dbReference type="InterPro" id="IPR036388">
    <property type="entry name" value="WH-like_DNA-bd_sf"/>
</dbReference>
<dbReference type="EMBL" id="FNHL01000006">
    <property type="protein sequence ID" value="SDN14476.1"/>
    <property type="molecule type" value="Genomic_DNA"/>
</dbReference>
<evidence type="ECO:0000259" key="4">
    <source>
        <dbReference type="PROSITE" id="PS51077"/>
    </source>
</evidence>
<dbReference type="SMART" id="SM00346">
    <property type="entry name" value="HTH_ICLR"/>
    <property type="match status" value="1"/>
</dbReference>
<evidence type="ECO:0000259" key="5">
    <source>
        <dbReference type="PROSITE" id="PS51078"/>
    </source>
</evidence>
<evidence type="ECO:0000313" key="6">
    <source>
        <dbReference type="EMBL" id="SDN14476.1"/>
    </source>
</evidence>
<dbReference type="InterPro" id="IPR014757">
    <property type="entry name" value="Tscrpt_reg_IclR_C"/>
</dbReference>
<keyword evidence="1" id="KW-0805">Transcription regulation</keyword>
<dbReference type="InterPro" id="IPR005471">
    <property type="entry name" value="Tscrpt_reg_IclR_N"/>
</dbReference>
<dbReference type="AlphaFoldDB" id="A0A1G9Z1F4"/>
<accession>A0A1G9Z1F4</accession>
<dbReference type="SUPFAM" id="SSF46785">
    <property type="entry name" value="Winged helix' DNA-binding domain"/>
    <property type="match status" value="1"/>
</dbReference>
<dbReference type="InterPro" id="IPR029016">
    <property type="entry name" value="GAF-like_dom_sf"/>
</dbReference>
<dbReference type="PROSITE" id="PS51078">
    <property type="entry name" value="ICLR_ED"/>
    <property type="match status" value="1"/>
</dbReference>
<dbReference type="Pfam" id="PF01614">
    <property type="entry name" value="IclR_C"/>
    <property type="match status" value="1"/>
</dbReference>
<dbReference type="InterPro" id="IPR050707">
    <property type="entry name" value="HTH_MetabolicPath_Reg"/>
</dbReference>
<name>A0A1G9Z1F4_9EURY</name>
<feature type="domain" description="IclR-ED" evidence="5">
    <location>
        <begin position="71"/>
        <end position="253"/>
    </location>
</feature>
<evidence type="ECO:0000256" key="2">
    <source>
        <dbReference type="ARBA" id="ARBA00023125"/>
    </source>
</evidence>
<dbReference type="OrthoDB" id="14763at2157"/>
<gene>
    <name evidence="6" type="ORF">SAMN04487949_3475</name>
</gene>
<protein>
    <submittedName>
        <fullName evidence="6">Transcriptional regulator, IclR family</fullName>
    </submittedName>
</protein>
<dbReference type="Gene3D" id="3.30.450.40">
    <property type="match status" value="1"/>
</dbReference>
<evidence type="ECO:0000256" key="3">
    <source>
        <dbReference type="ARBA" id="ARBA00023163"/>
    </source>
</evidence>
<dbReference type="RefSeq" id="WP_089699525.1">
    <property type="nucleotide sequence ID" value="NZ_FNHL01000006.1"/>
</dbReference>
<dbReference type="SUPFAM" id="SSF55781">
    <property type="entry name" value="GAF domain-like"/>
    <property type="match status" value="1"/>
</dbReference>
<dbReference type="Pfam" id="PF09339">
    <property type="entry name" value="HTH_IclR"/>
    <property type="match status" value="1"/>
</dbReference>
<keyword evidence="7" id="KW-1185">Reference proteome</keyword>
<dbReference type="GO" id="GO:0045892">
    <property type="term" value="P:negative regulation of DNA-templated transcription"/>
    <property type="evidence" value="ECO:0007669"/>
    <property type="project" value="TreeGrafter"/>
</dbReference>
<dbReference type="Gene3D" id="1.10.10.10">
    <property type="entry name" value="Winged helix-like DNA-binding domain superfamily/Winged helix DNA-binding domain"/>
    <property type="match status" value="1"/>
</dbReference>
<sequence>MGGTNGPPRRIKSDITLLRILQSLQESGGQTITELADELSLAKSTVHAHVHTLAEEGYLTEGENGFELGLRMLDLGGTVQDRYLPELIRQKVDELAIETEERAQFVVEQDGVGVHLYCSYGKNAVQTNVWIGRHFPLHISAAGKAILAYLPEERRESVLQGEHVAFTEHTITDTETIRAELEEIRANEYAINQQESTRGLRAVGVPIMDRNDEILGAISISGPTHRIKGNVLHEEIPDLILGVANEIELRLAFQ</sequence>
<keyword evidence="3" id="KW-0804">Transcription</keyword>
<dbReference type="GO" id="GO:0003700">
    <property type="term" value="F:DNA-binding transcription factor activity"/>
    <property type="evidence" value="ECO:0007669"/>
    <property type="project" value="TreeGrafter"/>
</dbReference>
<dbReference type="CDD" id="cd00090">
    <property type="entry name" value="HTH_ARSR"/>
    <property type="match status" value="1"/>
</dbReference>
<dbReference type="PROSITE" id="PS51077">
    <property type="entry name" value="HTH_ICLR"/>
    <property type="match status" value="1"/>
</dbReference>
<evidence type="ECO:0000256" key="1">
    <source>
        <dbReference type="ARBA" id="ARBA00023015"/>
    </source>
</evidence>
<proteinExistence type="predicted"/>
<feature type="domain" description="HTH iclR-type" evidence="4">
    <location>
        <begin position="11"/>
        <end position="70"/>
    </location>
</feature>
<reference evidence="7" key="1">
    <citation type="submission" date="2016-10" db="EMBL/GenBank/DDBJ databases">
        <authorList>
            <person name="Varghese N."/>
            <person name="Submissions S."/>
        </authorList>
    </citation>
    <scope>NUCLEOTIDE SEQUENCE [LARGE SCALE GENOMIC DNA]</scope>
    <source>
        <strain evidence="7">CGMCC 1.10119</strain>
    </source>
</reference>
<dbReference type="GO" id="GO:0003677">
    <property type="term" value="F:DNA binding"/>
    <property type="evidence" value="ECO:0007669"/>
    <property type="project" value="UniProtKB-KW"/>
</dbReference>
<dbReference type="InterPro" id="IPR011991">
    <property type="entry name" value="ArsR-like_HTH"/>
</dbReference>
<evidence type="ECO:0000313" key="7">
    <source>
        <dbReference type="Proteomes" id="UP000199451"/>
    </source>
</evidence>